<evidence type="ECO:0000256" key="2">
    <source>
        <dbReference type="SAM" id="Phobius"/>
    </source>
</evidence>
<gene>
    <name evidence="3" type="ORF">L596_014353</name>
</gene>
<feature type="transmembrane region" description="Helical" evidence="2">
    <location>
        <begin position="49"/>
        <end position="69"/>
    </location>
</feature>
<evidence type="ECO:0000256" key="1">
    <source>
        <dbReference type="SAM" id="MobiDB-lite"/>
    </source>
</evidence>
<evidence type="ECO:0000313" key="4">
    <source>
        <dbReference type="Proteomes" id="UP000298663"/>
    </source>
</evidence>
<evidence type="ECO:0000313" key="3">
    <source>
        <dbReference type="EMBL" id="TKR80251.1"/>
    </source>
</evidence>
<feature type="compositionally biased region" description="Basic and acidic residues" evidence="1">
    <location>
        <begin position="168"/>
        <end position="178"/>
    </location>
</feature>
<sequence length="208" mass="23139">MAKSSASTVRSELSAPHPRYVVAVLMISSIVVLLTLVQKLGTSESPMKFAFGAIVHAFVVFFGLVWTHLHSVSFSKTCRIWFDERNLLENYQTRARSLGHLFQPDPPTPSPLTALVSPPVSSDEDPPANPKTDFAKMREKFYRRESEEIARDRKLATMNDENPPSAEDQAKEETKPEEGAEGPLYENLNNGPAENLPDPTKSTSKPDK</sequence>
<organism evidence="3 4">
    <name type="scientific">Steinernema carpocapsae</name>
    <name type="common">Entomopathogenic nematode</name>
    <dbReference type="NCBI Taxonomy" id="34508"/>
    <lineage>
        <taxon>Eukaryota</taxon>
        <taxon>Metazoa</taxon>
        <taxon>Ecdysozoa</taxon>
        <taxon>Nematoda</taxon>
        <taxon>Chromadorea</taxon>
        <taxon>Rhabditida</taxon>
        <taxon>Tylenchina</taxon>
        <taxon>Panagrolaimomorpha</taxon>
        <taxon>Strongyloidoidea</taxon>
        <taxon>Steinernematidae</taxon>
        <taxon>Steinernema</taxon>
    </lineage>
</organism>
<feature type="compositionally biased region" description="Basic and acidic residues" evidence="1">
    <location>
        <begin position="133"/>
        <end position="155"/>
    </location>
</feature>
<proteinExistence type="predicted"/>
<accession>A0A4U5NCS3</accession>
<reference evidence="3 4" key="2">
    <citation type="journal article" date="2019" name="G3 (Bethesda)">
        <title>Hybrid Assembly of the Genome of the Entomopathogenic Nematode Steinernema carpocapsae Identifies the X-Chromosome.</title>
        <authorList>
            <person name="Serra L."/>
            <person name="Macchietto M."/>
            <person name="Macias-Munoz A."/>
            <person name="McGill C.J."/>
            <person name="Rodriguez I.M."/>
            <person name="Rodriguez B."/>
            <person name="Murad R."/>
            <person name="Mortazavi A."/>
        </authorList>
    </citation>
    <scope>NUCLEOTIDE SEQUENCE [LARGE SCALE GENOMIC DNA]</scope>
    <source>
        <strain evidence="3 4">ALL</strain>
    </source>
</reference>
<keyword evidence="4" id="KW-1185">Reference proteome</keyword>
<name>A0A4U5NCS3_STECR</name>
<feature type="transmembrane region" description="Helical" evidence="2">
    <location>
        <begin position="20"/>
        <end position="37"/>
    </location>
</feature>
<keyword evidence="2" id="KW-1133">Transmembrane helix</keyword>
<feature type="region of interest" description="Disordered" evidence="1">
    <location>
        <begin position="99"/>
        <end position="208"/>
    </location>
</feature>
<protein>
    <submittedName>
        <fullName evidence="3">Uncharacterized protein</fullName>
    </submittedName>
</protein>
<reference evidence="3 4" key="1">
    <citation type="journal article" date="2015" name="Genome Biol.">
        <title>Comparative genomics of Steinernema reveals deeply conserved gene regulatory networks.</title>
        <authorList>
            <person name="Dillman A.R."/>
            <person name="Macchietto M."/>
            <person name="Porter C.F."/>
            <person name="Rogers A."/>
            <person name="Williams B."/>
            <person name="Antoshechkin I."/>
            <person name="Lee M.M."/>
            <person name="Goodwin Z."/>
            <person name="Lu X."/>
            <person name="Lewis E.E."/>
            <person name="Goodrich-Blair H."/>
            <person name="Stock S.P."/>
            <person name="Adams B.J."/>
            <person name="Sternberg P.W."/>
            <person name="Mortazavi A."/>
        </authorList>
    </citation>
    <scope>NUCLEOTIDE SEQUENCE [LARGE SCALE GENOMIC DNA]</scope>
    <source>
        <strain evidence="3 4">ALL</strain>
    </source>
</reference>
<dbReference type="OrthoDB" id="5836881at2759"/>
<keyword evidence="2" id="KW-0812">Transmembrane</keyword>
<comment type="caution">
    <text evidence="3">The sequence shown here is derived from an EMBL/GenBank/DDBJ whole genome shotgun (WGS) entry which is preliminary data.</text>
</comment>
<dbReference type="EMBL" id="AZBU02000004">
    <property type="protein sequence ID" value="TKR80251.1"/>
    <property type="molecule type" value="Genomic_DNA"/>
</dbReference>
<dbReference type="AlphaFoldDB" id="A0A4U5NCS3"/>
<dbReference type="Proteomes" id="UP000298663">
    <property type="component" value="Unassembled WGS sequence"/>
</dbReference>
<keyword evidence="2" id="KW-0472">Membrane</keyword>